<protein>
    <submittedName>
        <fullName evidence="2">Uncharacterized protein</fullName>
    </submittedName>
</protein>
<reference evidence="2 3" key="1">
    <citation type="journal article" date="2015" name="Genome Announc.">
        <title>Complete Genome Sequence of Polypropylene Glycol- and Polyethylene Glycol-Degrading Sphingopyxis macrogoltabida Strain EY-1.</title>
        <authorList>
            <person name="Ohtsubo Y."/>
            <person name="Nagata Y."/>
            <person name="Numata M."/>
            <person name="Tsuchikane K."/>
            <person name="Hosoyama A."/>
            <person name="Yamazoe A."/>
            <person name="Tsuda M."/>
            <person name="Fujita N."/>
            <person name="Kawai F."/>
        </authorList>
    </citation>
    <scope>NUCLEOTIDE SEQUENCE [LARGE SCALE GENOMIC DNA]</scope>
    <source>
        <strain evidence="2 3">EY-1</strain>
    </source>
</reference>
<dbReference type="KEGG" id="smag:AN936_07905"/>
<dbReference type="EMBL" id="CP012700">
    <property type="protein sequence ID" value="ALH80297.1"/>
    <property type="molecule type" value="Genomic_DNA"/>
</dbReference>
<evidence type="ECO:0000313" key="3">
    <source>
        <dbReference type="Proteomes" id="UP000058074"/>
    </source>
</evidence>
<dbReference type="AlphaFoldDB" id="A0A0N9UXP6"/>
<accession>A0A0N9UXP6</accession>
<name>A0A0N9UXP6_SPHMC</name>
<feature type="chain" id="PRO_5006039143" evidence="1">
    <location>
        <begin position="25"/>
        <end position="242"/>
    </location>
</feature>
<gene>
    <name evidence="2" type="ORF">AN936_07905</name>
</gene>
<keyword evidence="1" id="KW-0732">Signal</keyword>
<feature type="signal peptide" evidence="1">
    <location>
        <begin position="1"/>
        <end position="24"/>
    </location>
</feature>
<evidence type="ECO:0000256" key="1">
    <source>
        <dbReference type="SAM" id="SignalP"/>
    </source>
</evidence>
<sequence length="242" mass="25256">MMRRTIATLTAISMIGAGMVPVYAKTPGSLSDLVGARAPGAESEMQNRGYKMETFKNGGQYWWNGSSDTCVRVVVAQGRYASVDKADAGDCGKGGGNAAAAVGAIAAVGLIAALASHKKKHGDSSGDHDSEYSRGYNDGLYGGQYDRNDSEGYHDGFMAGEAEASNRRAANRPYARGGPMAARAACEARGDAFQNAPGGSSVAVSQRSDRSGNYVFTIATGHYRSICTADSAGRVIDIQPNY</sequence>
<dbReference type="PATRIC" id="fig|33050.5.peg.1644"/>
<organism evidence="2 3">
    <name type="scientific">Sphingopyxis macrogoltabida</name>
    <name type="common">Sphingomonas macrogoltabidus</name>
    <dbReference type="NCBI Taxonomy" id="33050"/>
    <lineage>
        <taxon>Bacteria</taxon>
        <taxon>Pseudomonadati</taxon>
        <taxon>Pseudomonadota</taxon>
        <taxon>Alphaproteobacteria</taxon>
        <taxon>Sphingomonadales</taxon>
        <taxon>Sphingomonadaceae</taxon>
        <taxon>Sphingopyxis</taxon>
    </lineage>
</organism>
<proteinExistence type="predicted"/>
<dbReference type="Proteomes" id="UP000058074">
    <property type="component" value="Chromosome"/>
</dbReference>
<evidence type="ECO:0000313" key="2">
    <source>
        <dbReference type="EMBL" id="ALH80297.1"/>
    </source>
</evidence>
<dbReference type="RefSeq" id="WP_054590163.1">
    <property type="nucleotide sequence ID" value="NZ_CP012700.1"/>
</dbReference>